<protein>
    <submittedName>
        <fullName evidence="1">Uncharacterized protein</fullName>
    </submittedName>
</protein>
<evidence type="ECO:0000313" key="1">
    <source>
        <dbReference type="EMBL" id="CAF4367394.1"/>
    </source>
</evidence>
<dbReference type="AlphaFoldDB" id="A0A8S2UY35"/>
<organism evidence="1 2">
    <name type="scientific">Rotaria magnacalcarata</name>
    <dbReference type="NCBI Taxonomy" id="392030"/>
    <lineage>
        <taxon>Eukaryota</taxon>
        <taxon>Metazoa</taxon>
        <taxon>Spiralia</taxon>
        <taxon>Gnathifera</taxon>
        <taxon>Rotifera</taxon>
        <taxon>Eurotatoria</taxon>
        <taxon>Bdelloidea</taxon>
        <taxon>Philodinida</taxon>
        <taxon>Philodinidae</taxon>
        <taxon>Rotaria</taxon>
    </lineage>
</organism>
<gene>
    <name evidence="1" type="ORF">SMN809_LOCUS28980</name>
</gene>
<evidence type="ECO:0000313" key="2">
    <source>
        <dbReference type="Proteomes" id="UP000676336"/>
    </source>
</evidence>
<dbReference type="EMBL" id="CAJOBI010050026">
    <property type="protein sequence ID" value="CAF4367394.1"/>
    <property type="molecule type" value="Genomic_DNA"/>
</dbReference>
<feature type="non-terminal residue" evidence="1">
    <location>
        <position position="1"/>
    </location>
</feature>
<feature type="non-terminal residue" evidence="1">
    <location>
        <position position="59"/>
    </location>
</feature>
<sequence length="59" mass="6823">INFSEHYRGYIRETIIKPGLKSTSHSDIVDHPLNCAADSSWTAYFKENEVLLQIDKDVR</sequence>
<reference evidence="1" key="1">
    <citation type="submission" date="2021-02" db="EMBL/GenBank/DDBJ databases">
        <authorList>
            <person name="Nowell W R."/>
        </authorList>
    </citation>
    <scope>NUCLEOTIDE SEQUENCE</scope>
</reference>
<accession>A0A8S2UY35</accession>
<name>A0A8S2UY35_9BILA</name>
<proteinExistence type="predicted"/>
<comment type="caution">
    <text evidence="1">The sequence shown here is derived from an EMBL/GenBank/DDBJ whole genome shotgun (WGS) entry which is preliminary data.</text>
</comment>
<dbReference type="Proteomes" id="UP000676336">
    <property type="component" value="Unassembled WGS sequence"/>
</dbReference>